<dbReference type="EMBL" id="JACHEF010000003">
    <property type="protein sequence ID" value="MBB6411109.1"/>
    <property type="molecule type" value="Genomic_DNA"/>
</dbReference>
<feature type="signal peptide" evidence="1">
    <location>
        <begin position="1"/>
        <end position="22"/>
    </location>
</feature>
<dbReference type="AlphaFoldDB" id="A0A841PLZ3"/>
<gene>
    <name evidence="2" type="ORF">HNQ71_003783</name>
</gene>
<keyword evidence="1" id="KW-0732">Signal</keyword>
<evidence type="ECO:0000313" key="2">
    <source>
        <dbReference type="EMBL" id="MBB6411109.1"/>
    </source>
</evidence>
<proteinExistence type="predicted"/>
<organism evidence="2 3">
    <name type="scientific">Mesorhizobium sangaii</name>
    <dbReference type="NCBI Taxonomy" id="505389"/>
    <lineage>
        <taxon>Bacteria</taxon>
        <taxon>Pseudomonadati</taxon>
        <taxon>Pseudomonadota</taxon>
        <taxon>Alphaproteobacteria</taxon>
        <taxon>Hyphomicrobiales</taxon>
        <taxon>Phyllobacteriaceae</taxon>
        <taxon>Mesorhizobium</taxon>
    </lineage>
</organism>
<evidence type="ECO:0000256" key="1">
    <source>
        <dbReference type="SAM" id="SignalP"/>
    </source>
</evidence>
<sequence>MNLKMLTMGAMALAMMTGSALAGTGAGTSALDDPAKMSPFFTDAGMKTMKSEAEFKAAWMAMKEDERAGIMKECGDEAIAKEHDNFCKMTKQLGGAN</sequence>
<dbReference type="Proteomes" id="UP000556329">
    <property type="component" value="Unassembled WGS sequence"/>
</dbReference>
<name>A0A841PLZ3_9HYPH</name>
<dbReference type="RefSeq" id="WP_184874119.1">
    <property type="nucleotide sequence ID" value="NZ_JACHEF010000003.1"/>
</dbReference>
<feature type="chain" id="PRO_5032577908" evidence="1">
    <location>
        <begin position="23"/>
        <end position="97"/>
    </location>
</feature>
<reference evidence="2 3" key="1">
    <citation type="submission" date="2020-08" db="EMBL/GenBank/DDBJ databases">
        <title>Genomic Encyclopedia of Type Strains, Phase IV (KMG-IV): sequencing the most valuable type-strain genomes for metagenomic binning, comparative biology and taxonomic classification.</title>
        <authorList>
            <person name="Goeker M."/>
        </authorList>
    </citation>
    <scope>NUCLEOTIDE SEQUENCE [LARGE SCALE GENOMIC DNA]</scope>
    <source>
        <strain evidence="2 3">DSM 100039</strain>
    </source>
</reference>
<comment type="caution">
    <text evidence="2">The sequence shown here is derived from an EMBL/GenBank/DDBJ whole genome shotgun (WGS) entry which is preliminary data.</text>
</comment>
<evidence type="ECO:0000313" key="3">
    <source>
        <dbReference type="Proteomes" id="UP000556329"/>
    </source>
</evidence>
<keyword evidence="3" id="KW-1185">Reference proteome</keyword>
<protein>
    <submittedName>
        <fullName evidence="2">Uncharacterized protein</fullName>
    </submittedName>
</protein>
<accession>A0A841PLZ3</accession>